<accession>A0ACC1QKD2</accession>
<sequence length="449" mass="49327">MWIKDLFYLHEHPRVINYVEFSIVLSPYLGPLIASFIVSEVVWRWAFWLCTILSGIGLVLVLFLDETLFDRRSPPASRGSRVSRLLGIQQAKDWKNRSLSECLARPLVALTKIPILLILAYYFLNFAWVIGVNTTIAIWLTSIYGFTTMGLGYFYFFGIVGVLLGWFAGHFLHDAVGRYYIQRHKGVLHPEARLIILYPATMLLCLSLVLLGLAFEYHWHYMAIAVFAAMQCLGVMIVTTAINAYLLDCYPEGSGEVSAWVTASRNWAGFMSTYIQIEWVERGGPARALGAQAGITLASVLFILALQVYGKRLRRWQGRMCDYLRPRCSACSTSSSDCDYEQQPIFVEFQPTSKKQRYRRIAEPDAAAVPETAALVQAAAAAAAAAAEPAVEPAAAAAGPAAVVAAGPTMRRCPAAGAAADGGRTAGASRTTRPGVRTGDVRRHAPMAS</sequence>
<keyword evidence="2" id="KW-1185">Reference proteome</keyword>
<gene>
    <name evidence="1" type="ORF">NLG97_g9087</name>
</gene>
<dbReference type="Proteomes" id="UP001148737">
    <property type="component" value="Unassembled WGS sequence"/>
</dbReference>
<comment type="caution">
    <text evidence="1">The sequence shown here is derived from an EMBL/GenBank/DDBJ whole genome shotgun (WGS) entry which is preliminary data.</text>
</comment>
<reference evidence="1" key="1">
    <citation type="submission" date="2022-07" db="EMBL/GenBank/DDBJ databases">
        <title>Genome Sequence of Lecanicillium saksenae.</title>
        <authorList>
            <person name="Buettner E."/>
        </authorList>
    </citation>
    <scope>NUCLEOTIDE SEQUENCE</scope>
    <source>
        <strain evidence="1">VT-O1</strain>
    </source>
</reference>
<name>A0ACC1QKD2_9HYPO</name>
<evidence type="ECO:0000313" key="2">
    <source>
        <dbReference type="Proteomes" id="UP001148737"/>
    </source>
</evidence>
<protein>
    <submittedName>
        <fullName evidence="1">Uncharacterized protein</fullName>
    </submittedName>
</protein>
<dbReference type="EMBL" id="JANAKD010001776">
    <property type="protein sequence ID" value="KAJ3476576.1"/>
    <property type="molecule type" value="Genomic_DNA"/>
</dbReference>
<organism evidence="1 2">
    <name type="scientific">Lecanicillium saksenae</name>
    <dbReference type="NCBI Taxonomy" id="468837"/>
    <lineage>
        <taxon>Eukaryota</taxon>
        <taxon>Fungi</taxon>
        <taxon>Dikarya</taxon>
        <taxon>Ascomycota</taxon>
        <taxon>Pezizomycotina</taxon>
        <taxon>Sordariomycetes</taxon>
        <taxon>Hypocreomycetidae</taxon>
        <taxon>Hypocreales</taxon>
        <taxon>Cordycipitaceae</taxon>
        <taxon>Lecanicillium</taxon>
    </lineage>
</organism>
<proteinExistence type="predicted"/>
<evidence type="ECO:0000313" key="1">
    <source>
        <dbReference type="EMBL" id="KAJ3476576.1"/>
    </source>
</evidence>